<dbReference type="EMBL" id="JACVVD010000017">
    <property type="protein sequence ID" value="MBD0384276.1"/>
    <property type="molecule type" value="Genomic_DNA"/>
</dbReference>
<proteinExistence type="predicted"/>
<evidence type="ECO:0000313" key="2">
    <source>
        <dbReference type="Proteomes" id="UP000650466"/>
    </source>
</evidence>
<dbReference type="AlphaFoldDB" id="A0A926KWQ7"/>
<accession>A0A926KWQ7</accession>
<gene>
    <name evidence="1" type="ORF">ICC18_29945</name>
</gene>
<keyword evidence="2" id="KW-1185">Reference proteome</keyword>
<dbReference type="RefSeq" id="WP_188178052.1">
    <property type="nucleotide sequence ID" value="NZ_JACVVD010000017.1"/>
</dbReference>
<organism evidence="1 2">
    <name type="scientific">Paenibacillus sedimenti</name>
    <dbReference type="NCBI Taxonomy" id="2770274"/>
    <lineage>
        <taxon>Bacteria</taxon>
        <taxon>Bacillati</taxon>
        <taxon>Bacillota</taxon>
        <taxon>Bacilli</taxon>
        <taxon>Bacillales</taxon>
        <taxon>Paenibacillaceae</taxon>
        <taxon>Paenibacillus</taxon>
    </lineage>
</organism>
<comment type="caution">
    <text evidence="1">The sequence shown here is derived from an EMBL/GenBank/DDBJ whole genome shotgun (WGS) entry which is preliminary data.</text>
</comment>
<evidence type="ECO:0000313" key="1">
    <source>
        <dbReference type="EMBL" id="MBD0384276.1"/>
    </source>
</evidence>
<dbReference type="Proteomes" id="UP000650466">
    <property type="component" value="Unassembled WGS sequence"/>
</dbReference>
<name>A0A926KWQ7_9BACL</name>
<sequence length="104" mass="11670">MRLNHPDEARLTQSLNKLLDEMPLMEPSSTITDRIMRSVLEQESNPSLTGKKPRLRSEVVNSFIASAATILLIQSGIVNKILNIDTGINQLTAYIQQFSQFLQS</sequence>
<reference evidence="1" key="1">
    <citation type="submission" date="2020-09" db="EMBL/GenBank/DDBJ databases">
        <title>Draft Genome Sequence of Paenibacillus sp. WST5.</title>
        <authorList>
            <person name="Bao Z."/>
        </authorList>
    </citation>
    <scope>NUCLEOTIDE SEQUENCE</scope>
    <source>
        <strain evidence="1">WST5</strain>
    </source>
</reference>
<protein>
    <submittedName>
        <fullName evidence="1">Uncharacterized protein</fullName>
    </submittedName>
</protein>